<dbReference type="GeneID" id="106078423"/>
<dbReference type="SMART" id="SM00389">
    <property type="entry name" value="HOX"/>
    <property type="match status" value="1"/>
</dbReference>
<feature type="compositionally biased region" description="Low complexity" evidence="8">
    <location>
        <begin position="251"/>
        <end position="268"/>
    </location>
</feature>
<evidence type="ECO:0000313" key="15">
    <source>
        <dbReference type="RefSeq" id="XP_055860106.1"/>
    </source>
</evidence>
<dbReference type="InterPro" id="IPR046333">
    <property type="entry name" value="HXA10/ABDB-like"/>
</dbReference>
<dbReference type="RefSeq" id="XP_055860105.1">
    <property type="nucleotide sequence ID" value="XM_056004130.1"/>
</dbReference>
<dbReference type="PROSITE" id="PS50071">
    <property type="entry name" value="HOMEOBOX_2"/>
    <property type="match status" value="1"/>
</dbReference>
<dbReference type="RefSeq" id="XP_055860104.1">
    <property type="nucleotide sequence ID" value="XM_056004129.1"/>
</dbReference>
<comment type="similarity">
    <text evidence="2">Belongs to the Abd-B homeobox family.</text>
</comment>
<feature type="region of interest" description="Disordered" evidence="8">
    <location>
        <begin position="224"/>
        <end position="314"/>
    </location>
</feature>
<dbReference type="RefSeq" id="XP_055860106.1">
    <property type="nucleotide sequence ID" value="XM_056004131.1"/>
</dbReference>
<proteinExistence type="inferred from homology"/>
<dbReference type="PRINTS" id="PR00024">
    <property type="entry name" value="HOMEOBOX"/>
</dbReference>
<protein>
    <submittedName>
        <fullName evidence="11 12">Homeobox protein Hox-A13-like isoform X1</fullName>
    </submittedName>
</protein>
<gene>
    <name evidence="11 12 13 14 15" type="primary">LOC106078423</name>
</gene>
<evidence type="ECO:0000313" key="13">
    <source>
        <dbReference type="RefSeq" id="XP_055860104.1"/>
    </source>
</evidence>
<evidence type="ECO:0000256" key="8">
    <source>
        <dbReference type="SAM" id="MobiDB-lite"/>
    </source>
</evidence>
<reference evidence="11 12" key="1">
    <citation type="submission" date="2025-04" db="UniProtKB">
        <authorList>
            <consortium name="RefSeq"/>
        </authorList>
    </citation>
    <scope>IDENTIFICATION</scope>
</reference>
<dbReference type="CDD" id="cd00086">
    <property type="entry name" value="homeodomain"/>
    <property type="match status" value="1"/>
</dbReference>
<dbReference type="Proteomes" id="UP001165740">
    <property type="component" value="Chromosome 11"/>
</dbReference>
<dbReference type="InterPro" id="IPR001356">
    <property type="entry name" value="HD"/>
</dbReference>
<dbReference type="SUPFAM" id="SSF46689">
    <property type="entry name" value="Homeodomain-like"/>
    <property type="match status" value="1"/>
</dbReference>
<feature type="compositionally biased region" description="Basic and acidic residues" evidence="8">
    <location>
        <begin position="227"/>
        <end position="244"/>
    </location>
</feature>
<dbReference type="GO" id="GO:0000981">
    <property type="term" value="F:DNA-binding transcription factor activity, RNA polymerase II-specific"/>
    <property type="evidence" value="ECO:0007669"/>
    <property type="project" value="InterPro"/>
</dbReference>
<name>A0A9W2YBJ1_BIOGL</name>
<dbReference type="InterPro" id="IPR009057">
    <property type="entry name" value="Homeodomain-like_sf"/>
</dbReference>
<accession>A0A9W2YBJ1</accession>
<dbReference type="GO" id="GO:0000978">
    <property type="term" value="F:RNA polymerase II cis-regulatory region sequence-specific DNA binding"/>
    <property type="evidence" value="ECO:0007669"/>
    <property type="project" value="TreeGrafter"/>
</dbReference>
<evidence type="ECO:0000256" key="2">
    <source>
        <dbReference type="ARBA" id="ARBA00006317"/>
    </source>
</evidence>
<comment type="subcellular location">
    <subcellularLocation>
        <location evidence="1 6 7">Nucleus</location>
    </subcellularLocation>
</comment>
<dbReference type="PROSITE" id="PS00027">
    <property type="entry name" value="HOMEOBOX_1"/>
    <property type="match status" value="1"/>
</dbReference>
<evidence type="ECO:0000256" key="7">
    <source>
        <dbReference type="RuleBase" id="RU000682"/>
    </source>
</evidence>
<dbReference type="RefSeq" id="XP_055860103.1">
    <property type="nucleotide sequence ID" value="XM_056004128.1"/>
</dbReference>
<keyword evidence="3 6" id="KW-0238">DNA-binding</keyword>
<evidence type="ECO:0000259" key="9">
    <source>
        <dbReference type="PROSITE" id="PS50071"/>
    </source>
</evidence>
<keyword evidence="10" id="KW-1185">Reference proteome</keyword>
<dbReference type="Gene3D" id="1.10.10.60">
    <property type="entry name" value="Homeodomain-like"/>
    <property type="match status" value="1"/>
</dbReference>
<evidence type="ECO:0000313" key="10">
    <source>
        <dbReference type="Proteomes" id="UP001165740"/>
    </source>
</evidence>
<feature type="domain" description="Homeobox" evidence="9">
    <location>
        <begin position="166"/>
        <end position="226"/>
    </location>
</feature>
<dbReference type="Pfam" id="PF00046">
    <property type="entry name" value="Homeodomain"/>
    <property type="match status" value="1"/>
</dbReference>
<organism evidence="10 12">
    <name type="scientific">Biomphalaria glabrata</name>
    <name type="common">Bloodfluke planorb</name>
    <name type="synonym">Freshwater snail</name>
    <dbReference type="NCBI Taxonomy" id="6526"/>
    <lineage>
        <taxon>Eukaryota</taxon>
        <taxon>Metazoa</taxon>
        <taxon>Spiralia</taxon>
        <taxon>Lophotrochozoa</taxon>
        <taxon>Mollusca</taxon>
        <taxon>Gastropoda</taxon>
        <taxon>Heterobranchia</taxon>
        <taxon>Euthyneura</taxon>
        <taxon>Panpulmonata</taxon>
        <taxon>Hygrophila</taxon>
        <taxon>Lymnaeoidea</taxon>
        <taxon>Planorbidae</taxon>
        <taxon>Biomphalaria</taxon>
    </lineage>
</organism>
<evidence type="ECO:0000313" key="11">
    <source>
        <dbReference type="RefSeq" id="XP_055860102.1"/>
    </source>
</evidence>
<evidence type="ECO:0000313" key="14">
    <source>
        <dbReference type="RefSeq" id="XP_055860105.1"/>
    </source>
</evidence>
<evidence type="ECO:0000256" key="3">
    <source>
        <dbReference type="ARBA" id="ARBA00023125"/>
    </source>
</evidence>
<feature type="compositionally biased region" description="Polar residues" evidence="8">
    <location>
        <begin position="153"/>
        <end position="165"/>
    </location>
</feature>
<dbReference type="PANTHER" id="PTHR45874:SF4">
    <property type="entry name" value="HOMEOBOX PROTEIN ABDOMINAL-B"/>
    <property type="match status" value="1"/>
</dbReference>
<dbReference type="RefSeq" id="XP_055860102.1">
    <property type="nucleotide sequence ID" value="XM_056004127.1"/>
</dbReference>
<sequence length="356" mass="39369">MEPPANFLSHSAGLSLYPAISSSNILPPSPGAQDSISARSALAVSGQNGWGGYGNDSLVPHNSCSMAPYSNLQLGASFPMNSKTYNAFAGGDYLNNCRQMQISSLGGLNGMSRYHPGLYGDMYQPGHPPAYANGGFYPDMGAGLPPLPGRDLNCSSAQSDSPSSETKGRKKRKPYTRYQTMVLENEFLNSSYITRQKRWEISCKLQLSERQVKVWFQNRRMKRKKLTERAKTRIREDQENKDDLPGQPTGASQHQHPHPQQAQQQQQAPHHHHHQPPSQHHALGLGGHHNGSIGTPVHHHPQQHHSIHPSHHHGLVQPKTEIGAHTNGSMSDSDRSILWRPGVKVNHSLPPPRVKY</sequence>
<feature type="DNA-binding region" description="Homeobox" evidence="6">
    <location>
        <begin position="168"/>
        <end position="227"/>
    </location>
</feature>
<feature type="region of interest" description="Disordered" evidence="8">
    <location>
        <begin position="147"/>
        <end position="176"/>
    </location>
</feature>
<evidence type="ECO:0000313" key="12">
    <source>
        <dbReference type="RefSeq" id="XP_055860103.1"/>
    </source>
</evidence>
<dbReference type="AlphaFoldDB" id="A0A9W2YBJ1"/>
<dbReference type="InterPro" id="IPR017970">
    <property type="entry name" value="Homeobox_CS"/>
</dbReference>
<evidence type="ECO:0000256" key="6">
    <source>
        <dbReference type="PROSITE-ProRule" id="PRU00108"/>
    </source>
</evidence>
<dbReference type="OMA" id="RWEIACK"/>
<dbReference type="InterPro" id="IPR020479">
    <property type="entry name" value="HD_metazoa"/>
</dbReference>
<keyword evidence="4 6" id="KW-0371">Homeobox</keyword>
<dbReference type="PANTHER" id="PTHR45874">
    <property type="entry name" value="HOMEOBOX PROTEIN ABDOMINAL-B"/>
    <property type="match status" value="1"/>
</dbReference>
<dbReference type="GO" id="GO:0005634">
    <property type="term" value="C:nucleus"/>
    <property type="evidence" value="ECO:0007669"/>
    <property type="project" value="UniProtKB-SubCell"/>
</dbReference>
<evidence type="ECO:0000256" key="1">
    <source>
        <dbReference type="ARBA" id="ARBA00004123"/>
    </source>
</evidence>
<dbReference type="OrthoDB" id="6159439at2759"/>
<keyword evidence="5 6" id="KW-0539">Nucleus</keyword>
<feature type="compositionally biased region" description="Basic residues" evidence="8">
    <location>
        <begin position="297"/>
        <end position="314"/>
    </location>
</feature>
<evidence type="ECO:0000256" key="4">
    <source>
        <dbReference type="ARBA" id="ARBA00023155"/>
    </source>
</evidence>
<evidence type="ECO:0000256" key="5">
    <source>
        <dbReference type="ARBA" id="ARBA00023242"/>
    </source>
</evidence>